<keyword evidence="3" id="KW-1185">Reference proteome</keyword>
<comment type="caution">
    <text evidence="2">The sequence shown here is derived from an EMBL/GenBank/DDBJ whole genome shotgun (WGS) entry which is preliminary data.</text>
</comment>
<reference evidence="2 3" key="1">
    <citation type="submission" date="2019-10" db="EMBL/GenBank/DDBJ databases">
        <authorList>
            <person name="Palmer J.M."/>
        </authorList>
    </citation>
    <scope>NUCLEOTIDE SEQUENCE [LARGE SCALE GENOMIC DNA]</scope>
    <source>
        <strain evidence="2 3">TWF696</strain>
    </source>
</reference>
<evidence type="ECO:0000256" key="1">
    <source>
        <dbReference type="SAM" id="MobiDB-lite"/>
    </source>
</evidence>
<dbReference type="EMBL" id="JAVHNQ010000006">
    <property type="protein sequence ID" value="KAK6344094.1"/>
    <property type="molecule type" value="Genomic_DNA"/>
</dbReference>
<sequence>MTRVLSDEEDSTMERSTASMLVLQIEKGITRDELDTMLSSFNNWYHELDTSTSSATSFTPEEETTSKTVRRQKTNRLMGERIKLLDDTRNGHSCHGAILPDVGGAVTLKAAARAGAVDYQ</sequence>
<proteinExistence type="predicted"/>
<organism evidence="2 3">
    <name type="scientific">Orbilia brochopaga</name>
    <dbReference type="NCBI Taxonomy" id="3140254"/>
    <lineage>
        <taxon>Eukaryota</taxon>
        <taxon>Fungi</taxon>
        <taxon>Dikarya</taxon>
        <taxon>Ascomycota</taxon>
        <taxon>Pezizomycotina</taxon>
        <taxon>Orbiliomycetes</taxon>
        <taxon>Orbiliales</taxon>
        <taxon>Orbiliaceae</taxon>
        <taxon>Orbilia</taxon>
    </lineage>
</organism>
<protein>
    <submittedName>
        <fullName evidence="2">Uncharacterized protein</fullName>
    </submittedName>
</protein>
<feature type="region of interest" description="Disordered" evidence="1">
    <location>
        <begin position="52"/>
        <end position="71"/>
    </location>
</feature>
<accession>A0AAV9UM77</accession>
<evidence type="ECO:0000313" key="2">
    <source>
        <dbReference type="EMBL" id="KAK6344094.1"/>
    </source>
</evidence>
<dbReference type="Proteomes" id="UP001375240">
    <property type="component" value="Unassembled WGS sequence"/>
</dbReference>
<evidence type="ECO:0000313" key="3">
    <source>
        <dbReference type="Proteomes" id="UP001375240"/>
    </source>
</evidence>
<name>A0AAV9UM77_9PEZI</name>
<gene>
    <name evidence="2" type="ORF">TWF696_007741</name>
</gene>
<dbReference type="AlphaFoldDB" id="A0AAV9UM77"/>